<dbReference type="Proteomes" id="UP001549164">
    <property type="component" value="Unassembled WGS sequence"/>
</dbReference>
<dbReference type="RefSeq" id="WP_354434902.1">
    <property type="nucleotide sequence ID" value="NZ_JBEPLY010000011.1"/>
</dbReference>
<feature type="compositionally biased region" description="Low complexity" evidence="1">
    <location>
        <begin position="254"/>
        <end position="271"/>
    </location>
</feature>
<feature type="region of interest" description="Disordered" evidence="1">
    <location>
        <begin position="204"/>
        <end position="285"/>
    </location>
</feature>
<accession>A0ABV2IFT3</accession>
<evidence type="ECO:0000313" key="3">
    <source>
        <dbReference type="Proteomes" id="UP001549164"/>
    </source>
</evidence>
<sequence>MKLDIMELDLVEAAAAVAHAAASQLYGMLNETEGYDWAGTGLEGDALATVIWQMGHYCQKKTAYGEQLWLRLKYSLVAHTPGEARPTLQEGVPESHLFADVEISRQWAFLTFAQVFMAQYDRMNKQRDALTTRAAMEALKAPTPPKIEDTIFEPIGSMGEMEPHALDFLKKLSKPKAPATEMPPAIVAHEGGAQMQPINLGATSEEETANQQPQAGTNAEPEAGGAPQGAPVVPGDGDPPAAGDGNGQQGEPDGAAAGAGKTVKTPPTTRKTAAKGKSRRKAPRN</sequence>
<protein>
    <submittedName>
        <fullName evidence="2">Uncharacterized protein</fullName>
    </submittedName>
</protein>
<proteinExistence type="predicted"/>
<dbReference type="EMBL" id="JBEPLY010000011">
    <property type="protein sequence ID" value="MET3601037.1"/>
    <property type="molecule type" value="Genomic_DNA"/>
</dbReference>
<organism evidence="2 3">
    <name type="scientific">Martelella mangrovi</name>
    <dbReference type="NCBI Taxonomy" id="1397477"/>
    <lineage>
        <taxon>Bacteria</taxon>
        <taxon>Pseudomonadati</taxon>
        <taxon>Pseudomonadota</taxon>
        <taxon>Alphaproteobacteria</taxon>
        <taxon>Hyphomicrobiales</taxon>
        <taxon>Aurantimonadaceae</taxon>
        <taxon>Martelella</taxon>
    </lineage>
</organism>
<comment type="caution">
    <text evidence="2">The sequence shown here is derived from an EMBL/GenBank/DDBJ whole genome shotgun (WGS) entry which is preliminary data.</text>
</comment>
<gene>
    <name evidence="2" type="ORF">ABID12_002988</name>
</gene>
<reference evidence="2 3" key="1">
    <citation type="submission" date="2024-06" db="EMBL/GenBank/DDBJ databases">
        <title>Genomic Encyclopedia of Type Strains, Phase IV (KMG-IV): sequencing the most valuable type-strain genomes for metagenomic binning, comparative biology and taxonomic classification.</title>
        <authorList>
            <person name="Goeker M."/>
        </authorList>
    </citation>
    <scope>NUCLEOTIDE SEQUENCE [LARGE SCALE GENOMIC DNA]</scope>
    <source>
        <strain evidence="2 3">DSM 28102</strain>
    </source>
</reference>
<evidence type="ECO:0000256" key="1">
    <source>
        <dbReference type="SAM" id="MobiDB-lite"/>
    </source>
</evidence>
<feature type="compositionally biased region" description="Low complexity" evidence="1">
    <location>
        <begin position="218"/>
        <end position="243"/>
    </location>
</feature>
<name>A0ABV2IFT3_9HYPH</name>
<feature type="compositionally biased region" description="Basic residues" evidence="1">
    <location>
        <begin position="272"/>
        <end position="285"/>
    </location>
</feature>
<keyword evidence="3" id="KW-1185">Reference proteome</keyword>
<evidence type="ECO:0000313" key="2">
    <source>
        <dbReference type="EMBL" id="MET3601037.1"/>
    </source>
</evidence>